<reference evidence="4" key="1">
    <citation type="submission" date="2016-06" db="UniProtKB">
        <authorList>
            <consortium name="WormBaseParasite"/>
        </authorList>
    </citation>
    <scope>IDENTIFICATION</scope>
</reference>
<name>A0A183J8S7_9BILA</name>
<evidence type="ECO:0000313" key="4">
    <source>
        <dbReference type="WBParaSite" id="SBAD_0001268001-mRNA-1"/>
    </source>
</evidence>
<sequence length="135" mass="15361">MALTSVRQKRRTRCHFCRGAPRAKHAKASGYDASGVESSRAAVSERSERKRRVLIALANWTTRRQRAAQLLPSFLYTLQMPSKNAAVKVDVDVTKSYAGHDGFSAVRFREHPNIRRRRICLSSRLCCDRPFIKVS</sequence>
<evidence type="ECO:0000313" key="3">
    <source>
        <dbReference type="Proteomes" id="UP000270296"/>
    </source>
</evidence>
<feature type="region of interest" description="Disordered" evidence="1">
    <location>
        <begin position="28"/>
        <end position="47"/>
    </location>
</feature>
<protein>
    <submittedName>
        <fullName evidence="2 4">Uncharacterized protein</fullName>
    </submittedName>
</protein>
<reference evidence="2 3" key="2">
    <citation type="submission" date="2018-11" db="EMBL/GenBank/DDBJ databases">
        <authorList>
            <consortium name="Pathogen Informatics"/>
        </authorList>
    </citation>
    <scope>NUCLEOTIDE SEQUENCE [LARGE SCALE GENOMIC DNA]</scope>
</reference>
<dbReference type="WBParaSite" id="SBAD_0001268001-mRNA-1">
    <property type="protein sequence ID" value="SBAD_0001268001-mRNA-1"/>
    <property type="gene ID" value="SBAD_0001268001"/>
</dbReference>
<dbReference type="EMBL" id="UZAM01017354">
    <property type="protein sequence ID" value="VDP46984.1"/>
    <property type="molecule type" value="Genomic_DNA"/>
</dbReference>
<accession>A0A183J8S7</accession>
<evidence type="ECO:0000313" key="2">
    <source>
        <dbReference type="EMBL" id="VDP46984.1"/>
    </source>
</evidence>
<dbReference type="Proteomes" id="UP000270296">
    <property type="component" value="Unassembled WGS sequence"/>
</dbReference>
<gene>
    <name evidence="2" type="ORF">SBAD_LOCUS12275</name>
</gene>
<keyword evidence="3" id="KW-1185">Reference proteome</keyword>
<evidence type="ECO:0000256" key="1">
    <source>
        <dbReference type="SAM" id="MobiDB-lite"/>
    </source>
</evidence>
<dbReference type="AlphaFoldDB" id="A0A183J8S7"/>
<proteinExistence type="predicted"/>
<organism evidence="4">
    <name type="scientific">Soboliphyme baturini</name>
    <dbReference type="NCBI Taxonomy" id="241478"/>
    <lineage>
        <taxon>Eukaryota</taxon>
        <taxon>Metazoa</taxon>
        <taxon>Ecdysozoa</taxon>
        <taxon>Nematoda</taxon>
        <taxon>Enoplea</taxon>
        <taxon>Dorylaimia</taxon>
        <taxon>Dioctophymatida</taxon>
        <taxon>Dioctophymatoidea</taxon>
        <taxon>Soboliphymatidae</taxon>
        <taxon>Soboliphyme</taxon>
    </lineage>
</organism>